<feature type="domain" description="AB hydrolase-1" evidence="2">
    <location>
        <begin position="99"/>
        <end position="388"/>
    </location>
</feature>
<reference evidence="3" key="1">
    <citation type="submission" date="2023-04" db="EMBL/GenBank/DDBJ databases">
        <title>Black Yeasts Isolated from many extreme environments.</title>
        <authorList>
            <person name="Coleine C."/>
            <person name="Stajich J.E."/>
            <person name="Selbmann L."/>
        </authorList>
    </citation>
    <scope>NUCLEOTIDE SEQUENCE</scope>
    <source>
        <strain evidence="3">CCFEE 5312</strain>
    </source>
</reference>
<organism evidence="3 4">
    <name type="scientific">Extremus antarcticus</name>
    <dbReference type="NCBI Taxonomy" id="702011"/>
    <lineage>
        <taxon>Eukaryota</taxon>
        <taxon>Fungi</taxon>
        <taxon>Dikarya</taxon>
        <taxon>Ascomycota</taxon>
        <taxon>Pezizomycotina</taxon>
        <taxon>Dothideomycetes</taxon>
        <taxon>Dothideomycetidae</taxon>
        <taxon>Mycosphaerellales</taxon>
        <taxon>Extremaceae</taxon>
        <taxon>Extremus</taxon>
    </lineage>
</organism>
<feature type="region of interest" description="Disordered" evidence="1">
    <location>
        <begin position="239"/>
        <end position="277"/>
    </location>
</feature>
<dbReference type="PANTHER" id="PTHR43798">
    <property type="entry name" value="MONOACYLGLYCEROL LIPASE"/>
    <property type="match status" value="1"/>
</dbReference>
<dbReference type="SUPFAM" id="SSF53474">
    <property type="entry name" value="alpha/beta-Hydrolases"/>
    <property type="match status" value="1"/>
</dbReference>
<proteinExistence type="predicted"/>
<dbReference type="AlphaFoldDB" id="A0AAJ0GI74"/>
<gene>
    <name evidence="3" type="ORF">LTR09_001047</name>
</gene>
<protein>
    <recommendedName>
        <fullName evidence="2">AB hydrolase-1 domain-containing protein</fullName>
    </recommendedName>
</protein>
<dbReference type="InterPro" id="IPR050266">
    <property type="entry name" value="AB_hydrolase_sf"/>
</dbReference>
<evidence type="ECO:0000313" key="4">
    <source>
        <dbReference type="Proteomes" id="UP001271007"/>
    </source>
</evidence>
<keyword evidence="4" id="KW-1185">Reference proteome</keyword>
<dbReference type="InterPro" id="IPR000073">
    <property type="entry name" value="AB_hydrolase_1"/>
</dbReference>
<dbReference type="Pfam" id="PF00561">
    <property type="entry name" value="Abhydrolase_1"/>
    <property type="match status" value="1"/>
</dbReference>
<comment type="caution">
    <text evidence="3">The sequence shown here is derived from an EMBL/GenBank/DDBJ whole genome shotgun (WGS) entry which is preliminary data.</text>
</comment>
<accession>A0AAJ0GI74</accession>
<dbReference type="GO" id="GO:0016020">
    <property type="term" value="C:membrane"/>
    <property type="evidence" value="ECO:0007669"/>
    <property type="project" value="TreeGrafter"/>
</dbReference>
<dbReference type="Gene3D" id="3.40.50.1820">
    <property type="entry name" value="alpha/beta hydrolase"/>
    <property type="match status" value="1"/>
</dbReference>
<dbReference type="PANTHER" id="PTHR43798:SF33">
    <property type="entry name" value="HYDROLASE, PUTATIVE (AFU_ORTHOLOGUE AFUA_2G14860)-RELATED"/>
    <property type="match status" value="1"/>
</dbReference>
<dbReference type="InterPro" id="IPR029058">
    <property type="entry name" value="AB_hydrolase_fold"/>
</dbReference>
<dbReference type="Proteomes" id="UP001271007">
    <property type="component" value="Unassembled WGS sequence"/>
</dbReference>
<dbReference type="PRINTS" id="PR00111">
    <property type="entry name" value="ABHYDROLASE"/>
</dbReference>
<evidence type="ECO:0000313" key="3">
    <source>
        <dbReference type="EMBL" id="KAK3057970.1"/>
    </source>
</evidence>
<evidence type="ECO:0000259" key="2">
    <source>
        <dbReference type="Pfam" id="PF00561"/>
    </source>
</evidence>
<sequence>MDFSPLRHYIDRSLLRDVVFWTAAPVLAYAAVNSILSTTAPRSIPKVLPSPRKSLQLLSAQDLDSLPYPPDALPGARDVDTPYGNIRVYEWGPEDGRKVLCVHGISTPCIAFAGMAELLVERGCRVMVFDLFGRGYSDAPNPDYYRQDIALWTSQILLVLASSKLAWTGSDRFSLIGYSMGGGIGATFTAYFPDLVESLVLIAPGGLLRASRISRSSKLLYGGLLPDFLVKYLVGQRLRGSSGPHGSSNKPTAPASIAESEVPAGHPANSKDSDAPIFTGRPGMSIAKAVAWETDSHPGFLPSFISSIKYAPVSHEHEQWRRLGRRCEARRASAEPDKVSGLDEGKVLLIFGKQDHVIVADETAEDATAALGRENLKVVTLEGGHDVPVVNARGCVDAIYDFWDDSPV</sequence>
<evidence type="ECO:0000256" key="1">
    <source>
        <dbReference type="SAM" id="MobiDB-lite"/>
    </source>
</evidence>
<name>A0AAJ0GI74_9PEZI</name>
<dbReference type="EMBL" id="JAWDJX010000002">
    <property type="protein sequence ID" value="KAK3057970.1"/>
    <property type="molecule type" value="Genomic_DNA"/>
</dbReference>